<accession>A0ABU6A0Q0</accession>
<keyword evidence="1" id="KW-0802">TPR repeat</keyword>
<keyword evidence="2" id="KW-0732">Signal</keyword>
<dbReference type="SUPFAM" id="SSF81901">
    <property type="entry name" value="HCP-like"/>
    <property type="match status" value="1"/>
</dbReference>
<dbReference type="SMART" id="SM00028">
    <property type="entry name" value="TPR"/>
    <property type="match status" value="4"/>
</dbReference>
<dbReference type="InterPro" id="IPR011990">
    <property type="entry name" value="TPR-like_helical_dom_sf"/>
</dbReference>
<dbReference type="Gene3D" id="1.25.40.10">
    <property type="entry name" value="Tetratricopeptide repeat domain"/>
    <property type="match status" value="3"/>
</dbReference>
<comment type="caution">
    <text evidence="3">The sequence shown here is derived from an EMBL/GenBank/DDBJ whole genome shotgun (WGS) entry which is preliminary data.</text>
</comment>
<evidence type="ECO:0000256" key="1">
    <source>
        <dbReference type="PROSITE-ProRule" id="PRU00339"/>
    </source>
</evidence>
<dbReference type="RefSeq" id="WP_324181730.1">
    <property type="nucleotide sequence ID" value="NZ_BAABAW010000006.1"/>
</dbReference>
<dbReference type="Proteomes" id="UP001327027">
    <property type="component" value="Unassembled WGS sequence"/>
</dbReference>
<feature type="repeat" description="TPR" evidence="1">
    <location>
        <begin position="318"/>
        <end position="351"/>
    </location>
</feature>
<feature type="chain" id="PRO_5047180722" description="Tetratricopeptide repeat protein" evidence="2">
    <location>
        <begin position="25"/>
        <end position="459"/>
    </location>
</feature>
<feature type="repeat" description="TPR" evidence="1">
    <location>
        <begin position="424"/>
        <end position="457"/>
    </location>
</feature>
<feature type="repeat" description="TPR" evidence="1">
    <location>
        <begin position="79"/>
        <end position="112"/>
    </location>
</feature>
<dbReference type="Pfam" id="PF13181">
    <property type="entry name" value="TPR_8"/>
    <property type="match status" value="3"/>
</dbReference>
<dbReference type="PANTHER" id="PTHR12558:SF13">
    <property type="entry name" value="CELL DIVISION CYCLE PROTEIN 27 HOMOLOG"/>
    <property type="match status" value="1"/>
</dbReference>
<dbReference type="SUPFAM" id="SSF48452">
    <property type="entry name" value="TPR-like"/>
    <property type="match status" value="1"/>
</dbReference>
<sequence>MSKCWKYICFLSLFFGLGQTIVFSQEIEPKQDVNIDDLGDVSDEFQENFFEALKQKAITNYDKAIEALDKCIEIDPKPNFLYSELGKNYLALKVFERAEYYFKKVLETQPNDKYVLELLYEVYFQQRKYKESVEVVEKLVVYDSMFKEQLANLYFLEQRYDDALAVLDELNEEYGADTYRDQLRKRIASKITNPDSRIAILQKRIKENPKVEQNYLNLIFIYSQNNQNEEAYTTAKLLQKKNPKSELVHLALYKFYLEEDKVDQAIKSMKIALQSSKIDTESKYKIVNDFLPFLNKNPQYEPQLGEIMSLVSGGQDNSKVFTELGHFYYKKDSKEQALNFYERGIKSNAGDFGLLKRILLLQLDLKRYEKAEIGSQLALEMYPAQPIFYLVNGVSLINLEKAKEAIEILSLGIDYVIDDQKMESDFYKQISIAYQKLGDTTKASEYQQKAIQLQKNHNG</sequence>
<reference evidence="3 4" key="1">
    <citation type="journal article" date="2013" name="Int. J. Syst. Evol. Microbiol.">
        <title>Aquimarina gracilis sp. nov., isolated from the gut microflora of a mussel, Mytilus coruscus, and emended description of Aquimarina spongiae.</title>
        <authorList>
            <person name="Park S.C."/>
            <person name="Choe H.N."/>
            <person name="Baik K.S."/>
            <person name="Seong C.N."/>
        </authorList>
    </citation>
    <scope>NUCLEOTIDE SEQUENCE [LARGE SCALE GENOMIC DNA]</scope>
    <source>
        <strain evidence="3 4">PSC32</strain>
    </source>
</reference>
<dbReference type="PROSITE" id="PS50005">
    <property type="entry name" value="TPR"/>
    <property type="match status" value="3"/>
</dbReference>
<dbReference type="PANTHER" id="PTHR12558">
    <property type="entry name" value="CELL DIVISION CYCLE 16,23,27"/>
    <property type="match status" value="1"/>
</dbReference>
<evidence type="ECO:0008006" key="5">
    <source>
        <dbReference type="Google" id="ProtNLM"/>
    </source>
</evidence>
<dbReference type="InterPro" id="IPR019734">
    <property type="entry name" value="TPR_rpt"/>
</dbReference>
<organism evidence="3 4">
    <name type="scientific">Aquimarina gracilis</name>
    <dbReference type="NCBI Taxonomy" id="874422"/>
    <lineage>
        <taxon>Bacteria</taxon>
        <taxon>Pseudomonadati</taxon>
        <taxon>Bacteroidota</taxon>
        <taxon>Flavobacteriia</taxon>
        <taxon>Flavobacteriales</taxon>
        <taxon>Flavobacteriaceae</taxon>
        <taxon>Aquimarina</taxon>
    </lineage>
</organism>
<proteinExistence type="predicted"/>
<name>A0ABU6A0Q0_9FLAO</name>
<evidence type="ECO:0000313" key="4">
    <source>
        <dbReference type="Proteomes" id="UP001327027"/>
    </source>
</evidence>
<gene>
    <name evidence="3" type="ORF">U6A24_19660</name>
</gene>
<keyword evidence="4" id="KW-1185">Reference proteome</keyword>
<dbReference type="EMBL" id="JAYKLX010000010">
    <property type="protein sequence ID" value="MEB3347704.1"/>
    <property type="molecule type" value="Genomic_DNA"/>
</dbReference>
<protein>
    <recommendedName>
        <fullName evidence="5">Tetratricopeptide repeat protein</fullName>
    </recommendedName>
</protein>
<evidence type="ECO:0000256" key="2">
    <source>
        <dbReference type="SAM" id="SignalP"/>
    </source>
</evidence>
<evidence type="ECO:0000313" key="3">
    <source>
        <dbReference type="EMBL" id="MEB3347704.1"/>
    </source>
</evidence>
<feature type="signal peptide" evidence="2">
    <location>
        <begin position="1"/>
        <end position="24"/>
    </location>
</feature>